<sequence>MIKQSNYSDIQNNRSSIVKTKEILKCKDYENLNNEHAMIIAESLRLFCEIIADTYFLTGKI</sequence>
<organism evidence="1 2">
    <name type="scientific">Pontibacter mucosus</name>
    <dbReference type="NCBI Taxonomy" id="1649266"/>
    <lineage>
        <taxon>Bacteria</taxon>
        <taxon>Pseudomonadati</taxon>
        <taxon>Bacteroidota</taxon>
        <taxon>Cytophagia</taxon>
        <taxon>Cytophagales</taxon>
        <taxon>Hymenobacteraceae</taxon>
        <taxon>Pontibacter</taxon>
    </lineage>
</organism>
<protein>
    <submittedName>
        <fullName evidence="1">Uncharacterized protein</fullName>
    </submittedName>
</protein>
<comment type="caution">
    <text evidence="1">The sequence shown here is derived from an EMBL/GenBank/DDBJ whole genome shotgun (WGS) entry which is preliminary data.</text>
</comment>
<dbReference type="Proteomes" id="UP000244225">
    <property type="component" value="Unassembled WGS sequence"/>
</dbReference>
<reference evidence="1 2" key="1">
    <citation type="submission" date="2018-04" db="EMBL/GenBank/DDBJ databases">
        <title>Genomic Encyclopedia of Archaeal and Bacterial Type Strains, Phase II (KMG-II): from individual species to whole genera.</title>
        <authorList>
            <person name="Goeker M."/>
        </authorList>
    </citation>
    <scope>NUCLEOTIDE SEQUENCE [LARGE SCALE GENOMIC DNA]</scope>
    <source>
        <strain evidence="1 2">DSM 100162</strain>
    </source>
</reference>
<evidence type="ECO:0000313" key="2">
    <source>
        <dbReference type="Proteomes" id="UP000244225"/>
    </source>
</evidence>
<gene>
    <name evidence="1" type="ORF">C8N40_102119</name>
</gene>
<name>A0A2T5YPC1_9BACT</name>
<dbReference type="AlphaFoldDB" id="A0A2T5YPC1"/>
<dbReference type="EMBL" id="QBKI01000002">
    <property type="protein sequence ID" value="PTX21150.1"/>
    <property type="molecule type" value="Genomic_DNA"/>
</dbReference>
<evidence type="ECO:0000313" key="1">
    <source>
        <dbReference type="EMBL" id="PTX21150.1"/>
    </source>
</evidence>
<accession>A0A2T5YPC1</accession>
<keyword evidence="2" id="KW-1185">Reference proteome</keyword>
<proteinExistence type="predicted"/>